<dbReference type="CDD" id="cd01347">
    <property type="entry name" value="ligand_gated_channel"/>
    <property type="match status" value="1"/>
</dbReference>
<feature type="domain" description="TonB-dependent receptor plug" evidence="10">
    <location>
        <begin position="45"/>
        <end position="154"/>
    </location>
</feature>
<dbReference type="GO" id="GO:0044718">
    <property type="term" value="P:siderophore transmembrane transport"/>
    <property type="evidence" value="ECO:0007669"/>
    <property type="project" value="TreeGrafter"/>
</dbReference>
<dbReference type="AlphaFoldDB" id="A0A0F9S7Y1"/>
<dbReference type="InterPro" id="IPR037066">
    <property type="entry name" value="Plug_dom_sf"/>
</dbReference>
<dbReference type="InterPro" id="IPR036942">
    <property type="entry name" value="Beta-barrel_TonB_sf"/>
</dbReference>
<proteinExistence type="predicted"/>
<evidence type="ECO:0000256" key="6">
    <source>
        <dbReference type="ARBA" id="ARBA00023136"/>
    </source>
</evidence>
<sequence>MFTLRKVTLLVALSSSCISPLVIADSDVTLDSLVVTGTRSETSLLDLAGNTAKVTEKDIDFVHADHISEVINRLPGVMIQRGNGQEHLTSIRSPVLSGGAGAGSFLYLEDGVPMRAAGFANVNGLFEANTEQAGGIEVVRGPGSALYGSNAVHGLINVLSRAPSLDLERSIDVSAGPHDLYETKATVSDTIGNQAYRFSINGTHDGGYVDDSGFDQQKMTFRHDYYGEKDTFKTVFNAANLNQETAGYTPGFEAYKNTGKSKINANPDAYRNAKSARLSTRWDHELTDSSYFSLTPYVRYTEMDFLMHFLPGTPVEKNDHRSAGLLAAYYKDLEGGHKVIFGTDVEYTQGSLSEIQTDPRTLFGKYPPGTHYDYDVDATVIAPYVHTEWQVADKTRITAGARYEYTRYEYDNNVSNGLAPGSSTLFRPADSTDNFSNFSPKLGLTQFLTEDTSAFINLARGNRAPQTTDLYRSRLESNTSLTADSETIDSIEVGVRKVGDGIQYEATTFYMKKRHYFFRDTADNNVPDGKTQHYGIELSAFSPIGEQFDLGGSFTYARHQYDFEHAGSDPLGSDSISNGDDISAAPRQLANIRFGWNFMPKSRAELEWIHVGRYYTDSGNTHSYDGHDLLNLRTSYQVSNSLAVYGEISNLLNTEYAERADYNYVNAFNKTDRYFVGEERGLHVGASYSF</sequence>
<comment type="subcellular location">
    <subcellularLocation>
        <location evidence="1">Cell outer membrane</location>
        <topology evidence="1">Multi-pass membrane protein</topology>
    </subcellularLocation>
</comment>
<keyword evidence="3" id="KW-0812">Transmembrane</keyword>
<gene>
    <name evidence="11" type="ORF">LCGC14_0806940</name>
</gene>
<evidence type="ECO:0000256" key="3">
    <source>
        <dbReference type="ARBA" id="ARBA00022692"/>
    </source>
</evidence>
<keyword evidence="6" id="KW-0472">Membrane</keyword>
<evidence type="ECO:0000256" key="4">
    <source>
        <dbReference type="ARBA" id="ARBA00022729"/>
    </source>
</evidence>
<evidence type="ECO:0000256" key="1">
    <source>
        <dbReference type="ARBA" id="ARBA00004571"/>
    </source>
</evidence>
<dbReference type="InterPro" id="IPR010916">
    <property type="entry name" value="TonB_box_CS"/>
</dbReference>
<dbReference type="SUPFAM" id="SSF56935">
    <property type="entry name" value="Porins"/>
    <property type="match status" value="1"/>
</dbReference>
<dbReference type="InterPro" id="IPR000531">
    <property type="entry name" value="Beta-barrel_TonB"/>
</dbReference>
<accession>A0A0F9S7Y1</accession>
<dbReference type="Pfam" id="PF07715">
    <property type="entry name" value="Plug"/>
    <property type="match status" value="1"/>
</dbReference>
<dbReference type="PANTHER" id="PTHR30069:SF29">
    <property type="entry name" value="HEMOGLOBIN AND HEMOGLOBIN-HAPTOGLOBIN-BINDING PROTEIN 1-RELATED"/>
    <property type="match status" value="1"/>
</dbReference>
<dbReference type="PROSITE" id="PS51257">
    <property type="entry name" value="PROKAR_LIPOPROTEIN"/>
    <property type="match status" value="1"/>
</dbReference>
<dbReference type="InterPro" id="IPR039426">
    <property type="entry name" value="TonB-dep_rcpt-like"/>
</dbReference>
<evidence type="ECO:0000256" key="7">
    <source>
        <dbReference type="ARBA" id="ARBA00023170"/>
    </source>
</evidence>
<dbReference type="InterPro" id="IPR012910">
    <property type="entry name" value="Plug_dom"/>
</dbReference>
<evidence type="ECO:0000313" key="11">
    <source>
        <dbReference type="EMBL" id="KKN33116.1"/>
    </source>
</evidence>
<name>A0A0F9S7Y1_9ZZZZ</name>
<keyword evidence="5" id="KW-0798">TonB box</keyword>
<evidence type="ECO:0000259" key="9">
    <source>
        <dbReference type="Pfam" id="PF00593"/>
    </source>
</evidence>
<keyword evidence="8" id="KW-0998">Cell outer membrane</keyword>
<dbReference type="GO" id="GO:0009279">
    <property type="term" value="C:cell outer membrane"/>
    <property type="evidence" value="ECO:0007669"/>
    <property type="project" value="UniProtKB-SubCell"/>
</dbReference>
<keyword evidence="2" id="KW-0813">Transport</keyword>
<evidence type="ECO:0000256" key="2">
    <source>
        <dbReference type="ARBA" id="ARBA00022448"/>
    </source>
</evidence>
<comment type="caution">
    <text evidence="11">The sequence shown here is derived from an EMBL/GenBank/DDBJ whole genome shotgun (WGS) entry which is preliminary data.</text>
</comment>
<protein>
    <recommendedName>
        <fullName evidence="12">TonB-dependent receptor</fullName>
    </recommendedName>
</protein>
<dbReference type="GO" id="GO:0015344">
    <property type="term" value="F:siderophore uptake transmembrane transporter activity"/>
    <property type="evidence" value="ECO:0007669"/>
    <property type="project" value="TreeGrafter"/>
</dbReference>
<evidence type="ECO:0000259" key="10">
    <source>
        <dbReference type="Pfam" id="PF07715"/>
    </source>
</evidence>
<keyword evidence="7" id="KW-0675">Receptor</keyword>
<dbReference type="PROSITE" id="PS52016">
    <property type="entry name" value="TONB_DEPENDENT_REC_3"/>
    <property type="match status" value="1"/>
</dbReference>
<keyword evidence="4" id="KW-0732">Signal</keyword>
<dbReference type="PROSITE" id="PS00430">
    <property type="entry name" value="TONB_DEPENDENT_REC_1"/>
    <property type="match status" value="1"/>
</dbReference>
<reference evidence="11" key="1">
    <citation type="journal article" date="2015" name="Nature">
        <title>Complex archaea that bridge the gap between prokaryotes and eukaryotes.</title>
        <authorList>
            <person name="Spang A."/>
            <person name="Saw J.H."/>
            <person name="Jorgensen S.L."/>
            <person name="Zaremba-Niedzwiedzka K."/>
            <person name="Martijn J."/>
            <person name="Lind A.E."/>
            <person name="van Eijk R."/>
            <person name="Schleper C."/>
            <person name="Guy L."/>
            <person name="Ettema T.J."/>
        </authorList>
    </citation>
    <scope>NUCLEOTIDE SEQUENCE</scope>
</reference>
<evidence type="ECO:0000256" key="8">
    <source>
        <dbReference type="ARBA" id="ARBA00023237"/>
    </source>
</evidence>
<dbReference type="EMBL" id="LAZR01002203">
    <property type="protein sequence ID" value="KKN33116.1"/>
    <property type="molecule type" value="Genomic_DNA"/>
</dbReference>
<dbReference type="Gene3D" id="2.40.170.20">
    <property type="entry name" value="TonB-dependent receptor, beta-barrel domain"/>
    <property type="match status" value="1"/>
</dbReference>
<dbReference type="Pfam" id="PF00593">
    <property type="entry name" value="TonB_dep_Rec_b-barrel"/>
    <property type="match status" value="1"/>
</dbReference>
<dbReference type="PANTHER" id="PTHR30069">
    <property type="entry name" value="TONB-DEPENDENT OUTER MEMBRANE RECEPTOR"/>
    <property type="match status" value="1"/>
</dbReference>
<evidence type="ECO:0008006" key="12">
    <source>
        <dbReference type="Google" id="ProtNLM"/>
    </source>
</evidence>
<dbReference type="Gene3D" id="2.170.130.10">
    <property type="entry name" value="TonB-dependent receptor, plug domain"/>
    <property type="match status" value="1"/>
</dbReference>
<evidence type="ECO:0000256" key="5">
    <source>
        <dbReference type="ARBA" id="ARBA00023077"/>
    </source>
</evidence>
<organism evidence="11">
    <name type="scientific">marine sediment metagenome</name>
    <dbReference type="NCBI Taxonomy" id="412755"/>
    <lineage>
        <taxon>unclassified sequences</taxon>
        <taxon>metagenomes</taxon>
        <taxon>ecological metagenomes</taxon>
    </lineage>
</organism>
<feature type="domain" description="TonB-dependent receptor-like beta-barrel" evidence="9">
    <location>
        <begin position="225"/>
        <end position="651"/>
    </location>
</feature>